<dbReference type="InterPro" id="IPR039657">
    <property type="entry name" value="Dimethylallyltransferase"/>
</dbReference>
<feature type="binding site" evidence="10">
    <location>
        <begin position="14"/>
        <end position="19"/>
    </location>
    <ligand>
        <name>substrate</name>
    </ligand>
</feature>
<keyword evidence="8 10" id="KW-0460">Magnesium</keyword>
<dbReference type="GO" id="GO:0052381">
    <property type="term" value="F:tRNA dimethylallyltransferase activity"/>
    <property type="evidence" value="ECO:0007669"/>
    <property type="project" value="UniProtKB-UniRule"/>
</dbReference>
<evidence type="ECO:0000256" key="4">
    <source>
        <dbReference type="ARBA" id="ARBA00022679"/>
    </source>
</evidence>
<evidence type="ECO:0000256" key="8">
    <source>
        <dbReference type="ARBA" id="ARBA00022842"/>
    </source>
</evidence>
<reference evidence="14 15" key="1">
    <citation type="submission" date="2020-11" db="EMBL/GenBank/DDBJ databases">
        <title>Actinomyces sp. ZJ750.</title>
        <authorList>
            <person name="Zhou J."/>
        </authorList>
    </citation>
    <scope>NUCLEOTIDE SEQUENCE [LARGE SCALE GENOMIC DNA]</scope>
    <source>
        <strain evidence="14 15">ZJ750</strain>
    </source>
</reference>
<evidence type="ECO:0000256" key="11">
    <source>
        <dbReference type="RuleBase" id="RU003783"/>
    </source>
</evidence>
<dbReference type="RefSeq" id="WP_166856811.1">
    <property type="nucleotide sequence ID" value="NZ_CP063989.1"/>
</dbReference>
<dbReference type="GO" id="GO:0006400">
    <property type="term" value="P:tRNA modification"/>
    <property type="evidence" value="ECO:0007669"/>
    <property type="project" value="TreeGrafter"/>
</dbReference>
<evidence type="ECO:0000256" key="10">
    <source>
        <dbReference type="HAMAP-Rule" id="MF_00185"/>
    </source>
</evidence>
<keyword evidence="4 10" id="KW-0808">Transferase</keyword>
<dbReference type="AlphaFoldDB" id="A0A7T0LJE4"/>
<accession>A0A7T0LJE4</accession>
<evidence type="ECO:0000256" key="5">
    <source>
        <dbReference type="ARBA" id="ARBA00022694"/>
    </source>
</evidence>
<evidence type="ECO:0000256" key="7">
    <source>
        <dbReference type="ARBA" id="ARBA00022840"/>
    </source>
</evidence>
<name>A0A7T0LJE4_9ACTO</name>
<comment type="similarity">
    <text evidence="3 10 13">Belongs to the IPP transferase family.</text>
</comment>
<evidence type="ECO:0000256" key="9">
    <source>
        <dbReference type="ARBA" id="ARBA00049563"/>
    </source>
</evidence>
<evidence type="ECO:0000313" key="15">
    <source>
        <dbReference type="Proteomes" id="UP000594637"/>
    </source>
</evidence>
<sequence length="338" mass="36074">MSRAPLRVAVVGPTATGKSDLALDLIAALGEAPSSPAPAEVLNADASQLYRGMDIGTAKLSVTERRGIPHHQLDVLSVRDEASVAAYQAAARSDLAAIAARGVRAVIVGGSGLYVRAVTDALEFPGTDPAVRAALEARAEAEGGRRLWEELREADPASAERIEAANTRRVVRALEVQAVTGRPFSATLPHYEDFVPTVHLALRPERQALNARIDQRARRMFAAGLVEETEALIAQGLREGSTAPRAIGYAQALAVLDGTMSVPEAAEAAAAATRKLASRQVKWFRRDPRVTWLDVALTPDGAWREGERERVTSLAVRLVHEREQADARPRSGGTGVLA</sequence>
<evidence type="ECO:0000256" key="3">
    <source>
        <dbReference type="ARBA" id="ARBA00005842"/>
    </source>
</evidence>
<evidence type="ECO:0000256" key="2">
    <source>
        <dbReference type="ARBA" id="ARBA00003213"/>
    </source>
</evidence>
<evidence type="ECO:0000313" key="14">
    <source>
        <dbReference type="EMBL" id="QPL04737.1"/>
    </source>
</evidence>
<evidence type="ECO:0000256" key="12">
    <source>
        <dbReference type="RuleBase" id="RU003784"/>
    </source>
</evidence>
<evidence type="ECO:0000256" key="1">
    <source>
        <dbReference type="ARBA" id="ARBA00001946"/>
    </source>
</evidence>
<feature type="site" description="Interaction with substrate tRNA" evidence="10">
    <location>
        <position position="111"/>
    </location>
</feature>
<dbReference type="EMBL" id="CP063989">
    <property type="protein sequence ID" value="QPL04737.1"/>
    <property type="molecule type" value="Genomic_DNA"/>
</dbReference>
<dbReference type="NCBIfam" id="TIGR00174">
    <property type="entry name" value="miaA"/>
    <property type="match status" value="1"/>
</dbReference>
<comment type="cofactor">
    <cofactor evidence="1 10">
        <name>Mg(2+)</name>
        <dbReference type="ChEBI" id="CHEBI:18420"/>
    </cofactor>
</comment>
<evidence type="ECO:0000256" key="13">
    <source>
        <dbReference type="RuleBase" id="RU003785"/>
    </source>
</evidence>
<dbReference type="Gene3D" id="1.10.20.140">
    <property type="match status" value="1"/>
</dbReference>
<dbReference type="EC" id="2.5.1.75" evidence="10"/>
<dbReference type="InterPro" id="IPR027417">
    <property type="entry name" value="P-loop_NTPase"/>
</dbReference>
<keyword evidence="15" id="KW-1185">Reference proteome</keyword>
<organism evidence="14 15">
    <name type="scientific">Actinomyces respiraculi</name>
    <dbReference type="NCBI Taxonomy" id="2744574"/>
    <lineage>
        <taxon>Bacteria</taxon>
        <taxon>Bacillati</taxon>
        <taxon>Actinomycetota</taxon>
        <taxon>Actinomycetes</taxon>
        <taxon>Actinomycetales</taxon>
        <taxon>Actinomycetaceae</taxon>
        <taxon>Actinomyces</taxon>
    </lineage>
</organism>
<dbReference type="Proteomes" id="UP000594637">
    <property type="component" value="Chromosome"/>
</dbReference>
<dbReference type="KEGG" id="arep:ID810_08125"/>
<keyword evidence="7 10" id="KW-0067">ATP-binding</keyword>
<comment type="catalytic activity">
    <reaction evidence="9 10 11">
        <text>adenosine(37) in tRNA + dimethylallyl diphosphate = N(6)-dimethylallyladenosine(37) in tRNA + diphosphate</text>
        <dbReference type="Rhea" id="RHEA:26482"/>
        <dbReference type="Rhea" id="RHEA-COMP:10162"/>
        <dbReference type="Rhea" id="RHEA-COMP:10375"/>
        <dbReference type="ChEBI" id="CHEBI:33019"/>
        <dbReference type="ChEBI" id="CHEBI:57623"/>
        <dbReference type="ChEBI" id="CHEBI:74411"/>
        <dbReference type="ChEBI" id="CHEBI:74415"/>
        <dbReference type="EC" id="2.5.1.75"/>
    </reaction>
</comment>
<dbReference type="FunFam" id="1.10.20.140:FF:000001">
    <property type="entry name" value="tRNA dimethylallyltransferase"/>
    <property type="match status" value="1"/>
</dbReference>
<comment type="function">
    <text evidence="2 10 12">Catalyzes the transfer of a dimethylallyl group onto the adenine at position 37 in tRNAs that read codons beginning with uridine, leading to the formation of N6-(dimethylallyl)adenosine (i(6)A).</text>
</comment>
<protein>
    <recommendedName>
        <fullName evidence="10">tRNA dimethylallyltransferase</fullName>
        <ecNumber evidence="10">2.5.1.75</ecNumber>
    </recommendedName>
    <alternativeName>
        <fullName evidence="10">Dimethylallyl diphosphate:tRNA dimethylallyltransferase</fullName>
        <shortName evidence="10">DMAPP:tRNA dimethylallyltransferase</shortName>
        <shortName evidence="10">DMATase</shortName>
    </alternativeName>
    <alternativeName>
        <fullName evidence="10">Isopentenyl-diphosphate:tRNA isopentenyltransferase</fullName>
        <shortName evidence="10">IPP transferase</shortName>
        <shortName evidence="10">IPPT</shortName>
        <shortName evidence="10">IPTase</shortName>
    </alternativeName>
</protein>
<proteinExistence type="inferred from homology"/>
<keyword evidence="5 10" id="KW-0819">tRNA processing</keyword>
<dbReference type="GO" id="GO:0005524">
    <property type="term" value="F:ATP binding"/>
    <property type="evidence" value="ECO:0007669"/>
    <property type="project" value="UniProtKB-UniRule"/>
</dbReference>
<keyword evidence="6 10" id="KW-0547">Nucleotide-binding</keyword>
<dbReference type="SUPFAM" id="SSF52540">
    <property type="entry name" value="P-loop containing nucleoside triphosphate hydrolases"/>
    <property type="match status" value="1"/>
</dbReference>
<feature type="site" description="Interaction with substrate tRNA" evidence="10">
    <location>
        <position position="132"/>
    </location>
</feature>
<gene>
    <name evidence="10 14" type="primary">miaA</name>
    <name evidence="14" type="ORF">ID810_08125</name>
</gene>
<comment type="subunit">
    <text evidence="10">Monomer.</text>
</comment>
<comment type="caution">
    <text evidence="10">Lacks conserved residue(s) required for the propagation of feature annotation.</text>
</comment>
<dbReference type="HAMAP" id="MF_00185">
    <property type="entry name" value="IPP_trans"/>
    <property type="match status" value="1"/>
</dbReference>
<dbReference type="PANTHER" id="PTHR11088:SF60">
    <property type="entry name" value="TRNA DIMETHYLALLYLTRANSFERASE"/>
    <property type="match status" value="1"/>
</dbReference>
<dbReference type="PANTHER" id="PTHR11088">
    <property type="entry name" value="TRNA DIMETHYLALLYLTRANSFERASE"/>
    <property type="match status" value="1"/>
</dbReference>
<dbReference type="InterPro" id="IPR018022">
    <property type="entry name" value="IPT"/>
</dbReference>
<evidence type="ECO:0000256" key="6">
    <source>
        <dbReference type="ARBA" id="ARBA00022741"/>
    </source>
</evidence>
<dbReference type="Gene3D" id="3.40.50.300">
    <property type="entry name" value="P-loop containing nucleotide triphosphate hydrolases"/>
    <property type="match status" value="1"/>
</dbReference>
<feature type="binding site" evidence="10">
    <location>
        <begin position="12"/>
        <end position="19"/>
    </location>
    <ligand>
        <name>ATP</name>
        <dbReference type="ChEBI" id="CHEBI:30616"/>
    </ligand>
</feature>
<dbReference type="Pfam" id="PF01715">
    <property type="entry name" value="IPPT"/>
    <property type="match status" value="1"/>
</dbReference>